<dbReference type="EMBL" id="SGJD01001014">
    <property type="protein sequence ID" value="KAB0402328.1"/>
    <property type="molecule type" value="Genomic_DNA"/>
</dbReference>
<dbReference type="Proteomes" id="UP000437017">
    <property type="component" value="Unassembled WGS sequence"/>
</dbReference>
<evidence type="ECO:0000313" key="3">
    <source>
        <dbReference type="EMBL" id="KAB0402328.1"/>
    </source>
</evidence>
<comment type="similarity">
    <text evidence="1">Belongs to the universal ribosomal protein uL30 family.</text>
</comment>
<dbReference type="Gene3D" id="3.30.1390.20">
    <property type="entry name" value="Ribosomal protein L30, ferredoxin-like fold domain"/>
    <property type="match status" value="1"/>
</dbReference>
<dbReference type="InterPro" id="IPR036919">
    <property type="entry name" value="Ribo_uL30_ferredoxin-like_sf"/>
</dbReference>
<feature type="domain" description="Large ribosomal subunit protein uL30-like ferredoxin-like fold" evidence="2">
    <location>
        <begin position="17"/>
        <end position="52"/>
    </location>
</feature>
<dbReference type="SUPFAM" id="SSF55129">
    <property type="entry name" value="Ribosomal protein L30p/L7e"/>
    <property type="match status" value="1"/>
</dbReference>
<evidence type="ECO:0000313" key="4">
    <source>
        <dbReference type="Proteomes" id="UP000437017"/>
    </source>
</evidence>
<dbReference type="OrthoDB" id="28644at2759"/>
<protein>
    <recommendedName>
        <fullName evidence="2">Large ribosomal subunit protein uL30-like ferredoxin-like fold domain-containing protein</fullName>
    </recommendedName>
</protein>
<dbReference type="PANTHER" id="PTHR11524:SF12">
    <property type="entry name" value="LARGE RIBOSOMAL SUBUNIT PROTEIN UL30"/>
    <property type="match status" value="1"/>
</dbReference>
<name>A0A6A1Q2D6_BALPH</name>
<dbReference type="GO" id="GO:0003735">
    <property type="term" value="F:structural constituent of ribosome"/>
    <property type="evidence" value="ECO:0007669"/>
    <property type="project" value="TreeGrafter"/>
</dbReference>
<dbReference type="Pfam" id="PF00327">
    <property type="entry name" value="Ribosomal_L30"/>
    <property type="match status" value="1"/>
</dbReference>
<evidence type="ECO:0000259" key="2">
    <source>
        <dbReference type="Pfam" id="PF00327"/>
    </source>
</evidence>
<dbReference type="GO" id="GO:0003723">
    <property type="term" value="F:RNA binding"/>
    <property type="evidence" value="ECO:0007669"/>
    <property type="project" value="TreeGrafter"/>
</dbReference>
<dbReference type="PANTHER" id="PTHR11524">
    <property type="entry name" value="60S RIBOSOMAL PROTEIN L7"/>
    <property type="match status" value="1"/>
</dbReference>
<dbReference type="InterPro" id="IPR016082">
    <property type="entry name" value="Ribosomal_uL30_ferredoxin-like"/>
</dbReference>
<dbReference type="AlphaFoldDB" id="A0A6A1Q2D6"/>
<reference evidence="3 4" key="1">
    <citation type="journal article" date="2019" name="PLoS ONE">
        <title>Genomic analyses reveal an absence of contemporary introgressive admixture between fin whales and blue whales, despite known hybrids.</title>
        <authorList>
            <person name="Westbury M.V."/>
            <person name="Petersen B."/>
            <person name="Lorenzen E.D."/>
        </authorList>
    </citation>
    <scope>NUCLEOTIDE SEQUENCE [LARGE SCALE GENOMIC DNA]</scope>
    <source>
        <strain evidence="3">FinWhale-01</strain>
    </source>
</reference>
<dbReference type="GO" id="GO:0000463">
    <property type="term" value="P:maturation of LSU-rRNA from tricistronic rRNA transcript (SSU-rRNA, 5.8S rRNA, LSU-rRNA)"/>
    <property type="evidence" value="ECO:0007669"/>
    <property type="project" value="TreeGrafter"/>
</dbReference>
<organism evidence="3 4">
    <name type="scientific">Balaenoptera physalus</name>
    <name type="common">Fin whale</name>
    <name type="synonym">Balaena physalus</name>
    <dbReference type="NCBI Taxonomy" id="9770"/>
    <lineage>
        <taxon>Eukaryota</taxon>
        <taxon>Metazoa</taxon>
        <taxon>Chordata</taxon>
        <taxon>Craniata</taxon>
        <taxon>Vertebrata</taxon>
        <taxon>Euteleostomi</taxon>
        <taxon>Mammalia</taxon>
        <taxon>Eutheria</taxon>
        <taxon>Laurasiatheria</taxon>
        <taxon>Artiodactyla</taxon>
        <taxon>Whippomorpha</taxon>
        <taxon>Cetacea</taxon>
        <taxon>Mysticeti</taxon>
        <taxon>Balaenopteridae</taxon>
        <taxon>Balaenoptera</taxon>
    </lineage>
</organism>
<keyword evidence="4" id="KW-1185">Reference proteome</keyword>
<accession>A0A6A1Q2D6</accession>
<evidence type="ECO:0000256" key="1">
    <source>
        <dbReference type="ARBA" id="ARBA00007594"/>
    </source>
</evidence>
<sequence>MTRKASNFYVPAEPKLAFVIRIRDISGVSPKVQKVLRLLHLRQIFNGTHVKLKRLQLTC</sequence>
<dbReference type="GO" id="GO:0022625">
    <property type="term" value="C:cytosolic large ribosomal subunit"/>
    <property type="evidence" value="ECO:0007669"/>
    <property type="project" value="TreeGrafter"/>
</dbReference>
<proteinExistence type="inferred from homology"/>
<comment type="caution">
    <text evidence="3">The sequence shown here is derived from an EMBL/GenBank/DDBJ whole genome shotgun (WGS) entry which is preliminary data.</text>
</comment>
<dbReference type="InterPro" id="IPR039699">
    <property type="entry name" value="Ribosomal_uL30"/>
</dbReference>
<gene>
    <name evidence="3" type="ORF">E2I00_003929</name>
</gene>